<accession>A0A6B8MNB9</accession>
<dbReference type="Proteomes" id="UP000427108">
    <property type="component" value="Chromosome"/>
</dbReference>
<proteinExistence type="predicted"/>
<name>A0A6B8MNB9_KLEOX</name>
<evidence type="ECO:0000313" key="1">
    <source>
        <dbReference type="EMBL" id="QGN36249.1"/>
    </source>
</evidence>
<dbReference type="RefSeq" id="WP_154678794.1">
    <property type="nucleotide sequence ID" value="NZ_CP046115.1"/>
</dbReference>
<evidence type="ECO:0008006" key="3">
    <source>
        <dbReference type="Google" id="ProtNLM"/>
    </source>
</evidence>
<dbReference type="OrthoDB" id="6576798at2"/>
<gene>
    <name evidence="1" type="ORF">GJ746_02555</name>
</gene>
<reference evidence="1 2" key="1">
    <citation type="submission" date="2019-11" db="EMBL/GenBank/DDBJ databases">
        <title>Isolation and Application of One Kind of P-Hydroxybenzoic Acid Degrading Bacterium in Mitigating Cropping Obstacle of Cucumber.</title>
        <authorList>
            <person name="Wu F."/>
            <person name="An Y."/>
        </authorList>
    </citation>
    <scope>NUCLEOTIDE SEQUENCE [LARGE SCALE GENOMIC DNA]</scope>
    <source>
        <strain evidence="1 2">P620</strain>
    </source>
</reference>
<sequence>MNIKKSLFYCLTLVLLLTGCDNMQQETGYPVTQLKHQQWLSEIQKRFDAANRYANQAVCIITGKKLQTEFTSWYRPTAGIQWFLQHGLVEEKIEIEAGKYTHYYYRLTDKGAASSPNWPYSRRSGLCFGSVQVERISRITPTTDQRTTDIEFIYRIDNIPDWAQEMMPQLFPDMKEGKISGSARFDMADKTHLRSQSGIGNYYVDEDKFFNAS</sequence>
<dbReference type="AlphaFoldDB" id="A0A6B8MNB9"/>
<dbReference type="EMBL" id="CP046115">
    <property type="protein sequence ID" value="QGN36249.1"/>
    <property type="molecule type" value="Genomic_DNA"/>
</dbReference>
<organism evidence="1 2">
    <name type="scientific">Klebsiella oxytoca</name>
    <dbReference type="NCBI Taxonomy" id="571"/>
    <lineage>
        <taxon>Bacteria</taxon>
        <taxon>Pseudomonadati</taxon>
        <taxon>Pseudomonadota</taxon>
        <taxon>Gammaproteobacteria</taxon>
        <taxon>Enterobacterales</taxon>
        <taxon>Enterobacteriaceae</taxon>
        <taxon>Klebsiella/Raoultella group</taxon>
        <taxon>Klebsiella</taxon>
    </lineage>
</organism>
<dbReference type="PROSITE" id="PS51257">
    <property type="entry name" value="PROKAR_LIPOPROTEIN"/>
    <property type="match status" value="1"/>
</dbReference>
<evidence type="ECO:0000313" key="2">
    <source>
        <dbReference type="Proteomes" id="UP000427108"/>
    </source>
</evidence>
<protein>
    <recommendedName>
        <fullName evidence="3">Lipoprotein</fullName>
    </recommendedName>
</protein>